<gene>
    <name evidence="6" type="primary">pyrC</name>
    <name evidence="8" type="ORF">BIY23_03185</name>
</gene>
<feature type="binding site" evidence="6">
    <location>
        <position position="112"/>
    </location>
    <ligand>
        <name>substrate</name>
    </ligand>
</feature>
<evidence type="ECO:0000256" key="6">
    <source>
        <dbReference type="HAMAP-Rule" id="MF_00220"/>
    </source>
</evidence>
<evidence type="ECO:0000256" key="3">
    <source>
        <dbReference type="ARBA" id="ARBA00022723"/>
    </source>
</evidence>
<feature type="binding site" evidence="6">
    <location>
        <position position="80"/>
    </location>
    <ligand>
        <name>Zn(2+)</name>
        <dbReference type="ChEBI" id="CHEBI:29105"/>
        <label>1</label>
    </ligand>
</feature>
<evidence type="ECO:0000259" key="7">
    <source>
        <dbReference type="Pfam" id="PF12890"/>
    </source>
</evidence>
<dbReference type="PROSITE" id="PS00483">
    <property type="entry name" value="DIHYDROOROTASE_2"/>
    <property type="match status" value="1"/>
</dbReference>
<keyword evidence="5 6" id="KW-0665">Pyrimidine biosynthesis</keyword>
<comment type="caution">
    <text evidence="8">The sequence shown here is derived from an EMBL/GenBank/DDBJ whole genome shotgun (WGS) entry which is preliminary data.</text>
</comment>
<dbReference type="InterPro" id="IPR050138">
    <property type="entry name" value="DHOase/Allantoinase_Hydrolase"/>
</dbReference>
<dbReference type="Gene3D" id="3.20.20.140">
    <property type="entry name" value="Metal-dependent hydrolases"/>
    <property type="match status" value="1"/>
</dbReference>
<feature type="binding site" evidence="6">
    <location>
        <position position="168"/>
    </location>
    <ligand>
        <name>Zn(2+)</name>
        <dbReference type="ChEBI" id="CHEBI:29105"/>
        <label>1</label>
    </ligand>
</feature>
<feature type="active site" evidence="6">
    <location>
        <position position="322"/>
    </location>
</feature>
<dbReference type="Gene3D" id="2.30.40.10">
    <property type="entry name" value="Urease, subunit C, domain 1"/>
    <property type="match status" value="1"/>
</dbReference>
<dbReference type="Pfam" id="PF12890">
    <property type="entry name" value="DHOase"/>
    <property type="match status" value="1"/>
</dbReference>
<dbReference type="EMBL" id="MJMG01000008">
    <property type="protein sequence ID" value="OEY86543.1"/>
    <property type="molecule type" value="Genomic_DNA"/>
</dbReference>
<dbReference type="InterPro" id="IPR011059">
    <property type="entry name" value="Metal-dep_hydrolase_composite"/>
</dbReference>
<dbReference type="PANTHER" id="PTHR43668:SF2">
    <property type="entry name" value="ALLANTOINASE"/>
    <property type="match status" value="1"/>
</dbReference>
<proteinExistence type="inferred from homology"/>
<keyword evidence="4 6" id="KW-0378">Hydrolase</keyword>
<dbReference type="PANTHER" id="PTHR43668">
    <property type="entry name" value="ALLANTOINASE"/>
    <property type="match status" value="1"/>
</dbReference>
<dbReference type="GO" id="GO:0005737">
    <property type="term" value="C:cytoplasm"/>
    <property type="evidence" value="ECO:0007669"/>
    <property type="project" value="TreeGrafter"/>
</dbReference>
<feature type="binding site" evidence="6">
    <location>
        <position position="326"/>
    </location>
    <ligand>
        <name>substrate</name>
    </ligand>
</feature>
<keyword evidence="6" id="KW-0862">Zinc</keyword>
<dbReference type="NCBIfam" id="TIGR00857">
    <property type="entry name" value="pyrC_multi"/>
    <property type="match status" value="1"/>
</dbReference>
<comment type="catalytic activity">
    <reaction evidence="6">
        <text>(S)-dihydroorotate + H2O = N-carbamoyl-L-aspartate + H(+)</text>
        <dbReference type="Rhea" id="RHEA:24296"/>
        <dbReference type="ChEBI" id="CHEBI:15377"/>
        <dbReference type="ChEBI" id="CHEBI:15378"/>
        <dbReference type="ChEBI" id="CHEBI:30864"/>
        <dbReference type="ChEBI" id="CHEBI:32814"/>
        <dbReference type="EC" id="3.5.2.3"/>
    </reaction>
</comment>
<dbReference type="RefSeq" id="WP_070065159.1">
    <property type="nucleotide sequence ID" value="NZ_MJMG01000008.1"/>
</dbReference>
<keyword evidence="9" id="KW-1185">Reference proteome</keyword>
<feature type="binding site" evidence="6">
    <location>
        <position position="249"/>
    </location>
    <ligand>
        <name>Zn(2+)</name>
        <dbReference type="ChEBI" id="CHEBI:29105"/>
        <label>2</label>
    </ligand>
</feature>
<dbReference type="EC" id="3.5.2.3" evidence="6"/>
<sequence length="442" mass="48815">MDQTWDLLQTGQREGYKIVYINARIIDPSTKLDIQNSFLLTCGNKIIEFGISHKIPSGVDAVVDCKGLILMPGLIDIHVHFREPGQEHKETIQTGSKSAAAGGVTTVVCQPNTIPAIDNVLLARYIKYRALETSYVNIKCYAKITTQEKKLTEMALLKEEGVVGFTDDGMPVTNSLLMRQALLYSSMLDVPIAQHAEDLCLSDGGAINAGKISEELGIKGILSASESIMVTRDILLMKDIENVHYHVLHVSSKDSLEAVAYAKSLGLNVTCEVAPHHFTLTEDAVLQYGTIAKMNPPLRTEEDRLAMVEGLKNGTIDCIATDHAPHEHSAKDLPLESASFGIVGLETLLPLSLQLYHNKEMDLMEILAKLTYKPADIIRIPRGRIGKNLIADLILVDLNHEWEIKVENFASKAKNSPFDRYKAKGRVMRTIISGKTIYSLKI</sequence>
<dbReference type="InterPro" id="IPR024403">
    <property type="entry name" value="DHOase_cat"/>
</dbReference>
<evidence type="ECO:0000313" key="9">
    <source>
        <dbReference type="Proteomes" id="UP000175679"/>
    </source>
</evidence>
<feature type="binding site" evidence="6">
    <location>
        <position position="195"/>
    </location>
    <ligand>
        <name>Zn(2+)</name>
        <dbReference type="ChEBI" id="CHEBI:29105"/>
        <label>2</label>
    </ligand>
</feature>
<dbReference type="GO" id="GO:0004151">
    <property type="term" value="F:dihydroorotase activity"/>
    <property type="evidence" value="ECO:0007669"/>
    <property type="project" value="UniProtKB-UniRule"/>
</dbReference>
<feature type="binding site" evidence="6">
    <location>
        <position position="322"/>
    </location>
    <ligand>
        <name>Zn(2+)</name>
        <dbReference type="ChEBI" id="CHEBI:29105"/>
        <label>1</label>
    </ligand>
</feature>
<dbReference type="Proteomes" id="UP000175679">
    <property type="component" value="Unassembled WGS sequence"/>
</dbReference>
<comment type="similarity">
    <text evidence="2 6">Belongs to the metallo-dependent hydrolases superfamily. DHOase family. Class I DHOase subfamily.</text>
</comment>
<dbReference type="SUPFAM" id="SSF51556">
    <property type="entry name" value="Metallo-dependent hydrolases"/>
    <property type="match status" value="1"/>
</dbReference>
<dbReference type="GO" id="GO:0006145">
    <property type="term" value="P:purine nucleobase catabolic process"/>
    <property type="evidence" value="ECO:0007669"/>
    <property type="project" value="TreeGrafter"/>
</dbReference>
<comment type="cofactor">
    <cofactor evidence="6">
        <name>Zn(2+)</name>
        <dbReference type="ChEBI" id="CHEBI:29105"/>
    </cofactor>
    <text evidence="6">Binds 2 Zn(2+) ions per subunit.</text>
</comment>
<dbReference type="GO" id="GO:0044205">
    <property type="term" value="P:'de novo' UMP biosynthetic process"/>
    <property type="evidence" value="ECO:0007669"/>
    <property type="project" value="UniProtKB-UniRule"/>
</dbReference>
<dbReference type="HAMAP" id="MF_00220_B">
    <property type="entry name" value="PyrC_classI_B"/>
    <property type="match status" value="1"/>
</dbReference>
<evidence type="ECO:0000256" key="2">
    <source>
        <dbReference type="ARBA" id="ARBA00010286"/>
    </source>
</evidence>
<dbReference type="OrthoDB" id="9803027at2"/>
<protein>
    <recommendedName>
        <fullName evidence="6">Dihydroorotase</fullName>
        <shortName evidence="6">DHOase</shortName>
        <ecNumber evidence="6">3.5.2.3</ecNumber>
    </recommendedName>
</protein>
<feature type="binding site" evidence="6">
    <location>
        <position position="78"/>
    </location>
    <ligand>
        <name>Zn(2+)</name>
        <dbReference type="ChEBI" id="CHEBI:29105"/>
        <label>1</label>
    </ligand>
</feature>
<dbReference type="CDD" id="cd01317">
    <property type="entry name" value="DHOase_IIa"/>
    <property type="match status" value="1"/>
</dbReference>
<dbReference type="GO" id="GO:0004038">
    <property type="term" value="F:allantoinase activity"/>
    <property type="evidence" value="ECO:0007669"/>
    <property type="project" value="TreeGrafter"/>
</dbReference>
<feature type="binding site" evidence="6">
    <location>
        <position position="295"/>
    </location>
    <ligand>
        <name>substrate</name>
    </ligand>
</feature>
<dbReference type="InterPro" id="IPR032466">
    <property type="entry name" value="Metal_Hydrolase"/>
</dbReference>
<reference evidence="8 9" key="1">
    <citation type="submission" date="2016-09" db="EMBL/GenBank/DDBJ databases">
        <title>Genomic evidence for plant-parasitic nematodes as the earliest Wolbachia hosts.</title>
        <authorList>
            <person name="Brown A.M."/>
            <person name="Wasala S.K."/>
            <person name="Howe D.K."/>
            <person name="Peetz A.B."/>
            <person name="Zasada I.A."/>
            <person name="Denver D.R."/>
        </authorList>
    </citation>
    <scope>NUCLEOTIDE SEQUENCE [LARGE SCALE GENOMIC DNA]</scope>
    <source>
        <strain evidence="9">wPpe</strain>
    </source>
</reference>
<dbReference type="PROSITE" id="PS00482">
    <property type="entry name" value="DIHYDROOROTASE_1"/>
    <property type="match status" value="1"/>
</dbReference>
<accession>A0A1E7QJ99</accession>
<evidence type="ECO:0000256" key="4">
    <source>
        <dbReference type="ARBA" id="ARBA00022801"/>
    </source>
</evidence>
<evidence type="ECO:0000256" key="5">
    <source>
        <dbReference type="ARBA" id="ARBA00022975"/>
    </source>
</evidence>
<dbReference type="AlphaFoldDB" id="A0A1E7QJ99"/>
<evidence type="ECO:0000256" key="1">
    <source>
        <dbReference type="ARBA" id="ARBA00002368"/>
    </source>
</evidence>
<feature type="binding site" evidence="6">
    <location>
        <position position="168"/>
    </location>
    <ligand>
        <name>Zn(2+)</name>
        <dbReference type="ChEBI" id="CHEBI:29105"/>
        <label>2</label>
    </ligand>
</feature>
<dbReference type="InterPro" id="IPR004722">
    <property type="entry name" value="DHOase"/>
</dbReference>
<comment type="pathway">
    <text evidence="6">Pyrimidine metabolism; UMP biosynthesis via de novo pathway; (S)-dihydroorotate from bicarbonate: step 3/3.</text>
</comment>
<dbReference type="UniPathway" id="UPA00070">
    <property type="reaction ID" value="UER00117"/>
</dbReference>
<evidence type="ECO:0000313" key="8">
    <source>
        <dbReference type="EMBL" id="OEY86543.1"/>
    </source>
</evidence>
<keyword evidence="3 6" id="KW-0479">Metal-binding</keyword>
<dbReference type="SUPFAM" id="SSF51338">
    <property type="entry name" value="Composite domain of metallo-dependent hydrolases"/>
    <property type="match status" value="1"/>
</dbReference>
<feature type="binding site" evidence="6">
    <location>
        <begin position="340"/>
        <end position="341"/>
    </location>
    <ligand>
        <name>substrate</name>
    </ligand>
</feature>
<dbReference type="GO" id="GO:0008270">
    <property type="term" value="F:zinc ion binding"/>
    <property type="evidence" value="ECO:0007669"/>
    <property type="project" value="UniProtKB-UniRule"/>
</dbReference>
<comment type="function">
    <text evidence="1 6">Catalyzes the reversible cyclization of carbamoyl aspartate to dihydroorotate.</text>
</comment>
<feature type="binding site" evidence="6">
    <location>
        <begin position="80"/>
        <end position="82"/>
    </location>
    <ligand>
        <name>substrate</name>
    </ligand>
</feature>
<feature type="domain" description="Dihydroorotase catalytic" evidence="7">
    <location>
        <begin position="68"/>
        <end position="255"/>
    </location>
</feature>
<organism evidence="8 9">
    <name type="scientific">Wolbachia pipientis</name>
    <dbReference type="NCBI Taxonomy" id="955"/>
    <lineage>
        <taxon>Bacteria</taxon>
        <taxon>Pseudomonadati</taxon>
        <taxon>Pseudomonadota</taxon>
        <taxon>Alphaproteobacteria</taxon>
        <taxon>Rickettsiales</taxon>
        <taxon>Anaplasmataceae</taxon>
        <taxon>Wolbachieae</taxon>
        <taxon>Wolbachia</taxon>
    </lineage>
</organism>
<dbReference type="InterPro" id="IPR002195">
    <property type="entry name" value="Dihydroorotase_CS"/>
</dbReference>
<name>A0A1E7QJ99_WOLPI</name>